<dbReference type="PROSITE" id="PS50156">
    <property type="entry name" value="SSD"/>
    <property type="match status" value="1"/>
</dbReference>
<dbReference type="Gene3D" id="3.30.70.1440">
    <property type="entry name" value="Multidrug efflux transporter AcrB pore domain"/>
    <property type="match status" value="1"/>
</dbReference>
<keyword evidence="1" id="KW-1133">Transmembrane helix</keyword>
<dbReference type="Gene3D" id="3.30.2090.10">
    <property type="entry name" value="Multidrug efflux transporter AcrB TolC docking domain, DN and DC subdomains"/>
    <property type="match status" value="2"/>
</dbReference>
<dbReference type="GO" id="GO:0042910">
    <property type="term" value="F:xenobiotic transmembrane transporter activity"/>
    <property type="evidence" value="ECO:0007669"/>
    <property type="project" value="TreeGrafter"/>
</dbReference>
<reference evidence="3 4" key="1">
    <citation type="submission" date="2019-06" db="EMBL/GenBank/DDBJ databases">
        <title>Genomic Encyclopedia of Type Strains, Phase IV (KMG-V): Genome sequencing to study the core and pangenomes of soil and plant-associated prokaryotes.</title>
        <authorList>
            <person name="Whitman W."/>
        </authorList>
    </citation>
    <scope>NUCLEOTIDE SEQUENCE [LARGE SCALE GENOMIC DNA]</scope>
    <source>
        <strain evidence="3 4">BR 11796</strain>
    </source>
</reference>
<dbReference type="Pfam" id="PF00873">
    <property type="entry name" value="ACR_tran"/>
    <property type="match status" value="1"/>
</dbReference>
<keyword evidence="1" id="KW-0472">Membrane</keyword>
<evidence type="ECO:0000256" key="1">
    <source>
        <dbReference type="SAM" id="Phobius"/>
    </source>
</evidence>
<comment type="caution">
    <text evidence="3">The sequence shown here is derived from an EMBL/GenBank/DDBJ whole genome shotgun (WGS) entry which is preliminary data.</text>
</comment>
<dbReference type="InterPro" id="IPR001036">
    <property type="entry name" value="Acrflvin-R"/>
</dbReference>
<feature type="transmembrane region" description="Helical" evidence="1">
    <location>
        <begin position="432"/>
        <end position="454"/>
    </location>
</feature>
<dbReference type="Gene3D" id="3.30.70.1320">
    <property type="entry name" value="Multidrug efflux transporter AcrB pore domain like"/>
    <property type="match status" value="1"/>
</dbReference>
<feature type="transmembrane region" description="Helical" evidence="1">
    <location>
        <begin position="12"/>
        <end position="29"/>
    </location>
</feature>
<dbReference type="PANTHER" id="PTHR32063">
    <property type="match status" value="1"/>
</dbReference>
<dbReference type="AlphaFoldDB" id="A0A560BNR8"/>
<dbReference type="RefSeq" id="WP_145671948.1">
    <property type="nucleotide sequence ID" value="NZ_VITF01000001.1"/>
</dbReference>
<dbReference type="PANTHER" id="PTHR32063:SF0">
    <property type="entry name" value="SWARMING MOTILITY PROTEIN SWRC"/>
    <property type="match status" value="1"/>
</dbReference>
<feature type="transmembrane region" description="Helical" evidence="1">
    <location>
        <begin position="889"/>
        <end position="908"/>
    </location>
</feature>
<accession>A0A560BNR8</accession>
<proteinExistence type="predicted"/>
<protein>
    <submittedName>
        <fullName evidence="3">HAE1 family hydrophobic/amphiphilic exporter-1</fullName>
    </submittedName>
</protein>
<feature type="transmembrane region" description="Helical" evidence="1">
    <location>
        <begin position="914"/>
        <end position="935"/>
    </location>
</feature>
<evidence type="ECO:0000313" key="3">
    <source>
        <dbReference type="EMBL" id="TWA74263.1"/>
    </source>
</evidence>
<feature type="transmembrane region" description="Helical" evidence="1">
    <location>
        <begin position="860"/>
        <end position="877"/>
    </location>
</feature>
<dbReference type="PRINTS" id="PR00702">
    <property type="entry name" value="ACRIFLAVINRP"/>
</dbReference>
<gene>
    <name evidence="3" type="ORF">FBZ82_101278</name>
</gene>
<dbReference type="EMBL" id="VITF01000001">
    <property type="protein sequence ID" value="TWA74263.1"/>
    <property type="molecule type" value="Genomic_DNA"/>
</dbReference>
<feature type="transmembrane region" description="Helical" evidence="1">
    <location>
        <begin position="364"/>
        <end position="384"/>
    </location>
</feature>
<dbReference type="SUPFAM" id="SSF82693">
    <property type="entry name" value="Multidrug efflux transporter AcrB pore domain, PN1, PN2, PC1 and PC2 subdomains"/>
    <property type="match status" value="3"/>
</dbReference>
<feature type="transmembrane region" description="Helical" evidence="1">
    <location>
        <begin position="534"/>
        <end position="551"/>
    </location>
</feature>
<name>A0A560BNR8_AZOBR</name>
<feature type="transmembrane region" description="Helical" evidence="1">
    <location>
        <begin position="460"/>
        <end position="482"/>
    </location>
</feature>
<organism evidence="3 4">
    <name type="scientific">Azospirillum brasilense</name>
    <dbReference type="NCBI Taxonomy" id="192"/>
    <lineage>
        <taxon>Bacteria</taxon>
        <taxon>Pseudomonadati</taxon>
        <taxon>Pseudomonadota</taxon>
        <taxon>Alphaproteobacteria</taxon>
        <taxon>Rhodospirillales</taxon>
        <taxon>Azospirillaceae</taxon>
        <taxon>Azospirillum</taxon>
    </lineage>
</organism>
<feature type="domain" description="SSD" evidence="2">
    <location>
        <begin position="365"/>
        <end position="489"/>
    </location>
</feature>
<feature type="transmembrane region" description="Helical" evidence="1">
    <location>
        <begin position="390"/>
        <end position="411"/>
    </location>
</feature>
<dbReference type="Gene3D" id="3.30.70.1430">
    <property type="entry name" value="Multidrug efflux transporter AcrB pore domain"/>
    <property type="match status" value="2"/>
</dbReference>
<feature type="transmembrane region" description="Helical" evidence="1">
    <location>
        <begin position="994"/>
        <end position="1017"/>
    </location>
</feature>
<dbReference type="GO" id="GO:0005886">
    <property type="term" value="C:plasma membrane"/>
    <property type="evidence" value="ECO:0007669"/>
    <property type="project" value="TreeGrafter"/>
</dbReference>
<evidence type="ECO:0000313" key="4">
    <source>
        <dbReference type="Proteomes" id="UP000316083"/>
    </source>
</evidence>
<keyword evidence="1" id="KW-0812">Transmembrane</keyword>
<feature type="transmembrane region" description="Helical" evidence="1">
    <location>
        <begin position="339"/>
        <end position="357"/>
    </location>
</feature>
<sequence>MPITRISVDNPVFATMMMVALMVLGLFSYNRLGVDQFPDVDFPLVVISTEYPGASPESVETDVTRPVEDAVNTIAGIKTLTSRSYESQSVVIAEFDLKTASTQALQDVREKVSALRPKFRDEVKDPQITRFNPDDQPILSLAVKSDIRSLRDLTTMTDQIVLKRLQNVRGVGRATIAGGVKRQVQVRLRPERLEALGVGVDQVLKAIRDENQDIPAGTVSGNGAERVVQVDGRVINPRELLDIIVARRGGEPVRLRQVAEVLDGQEEQDSVALFNGQPALAVDVVKIQGSNTVEVARGLYKALDELRRDGSLPSDVALEVVRDTSRGITNSLSNVQRTLVEGGVLTIAIVMVFLGSWRSTVITALTLPVAVMGTFGVLAAFGFTLNTMTLMALSLAIGILIDDAIVVRENIMRHLSKGQGHRQAALDGTKEIGLAVLATTLTIVAVFLPVAFMGGIIGRFFLQFGITVSAAVLISLFVSFTLDPMLSSLWYDPAAHGRHGRGVFGRFAAGFQGAFDALARVYGRTLRWALRWRWLVLLMALGIFVGSFFLVPRIGVEFVPAADLGESIVDVETPVGSSLDYTAAKLRQVEAAIREFPEVAYTYSTVNTGASVGKNRGSVYVRLKPIDQRTRTPNTLAPPLRDRLSAIPGVQIGIGIPGVGGVQKQIQVSVQGRDIAELDRIGKQVTAAMAGIRGFVDVDVSLKAAKPTLSVRLERDLASDLGVGTAQVANTLRPLFAGDKVSTWKAPDGETYDVLVRLPESDRVGRTDLDRIYLTGSNDAEGAPRMVPLSQVSRVETTLGASQINRRDLSREVNVQANVQGRPAGDAGKELQAAIAEIKLPPGYRIVFGGSTKDIAETSAYATQALLLAVILIYLILASQFGSFLQPIAIMMSLPLSLIGVFLGLLVAGSTLNIFSAIGFIMLMGLVTKNAILLVDFANQARARGVDLRDAVVEAGIIRLRPIIMTTMAMIFGMIPLALGIGEGAQQRAPMAHAVIGGLISSTLLTLLVVPVILTYLDALSRRFKRWFAHKDPDAVAHGTATQGTAAQGTAAE</sequence>
<dbReference type="Proteomes" id="UP000316083">
    <property type="component" value="Unassembled WGS sequence"/>
</dbReference>
<dbReference type="SUPFAM" id="SSF82866">
    <property type="entry name" value="Multidrug efflux transporter AcrB transmembrane domain"/>
    <property type="match status" value="2"/>
</dbReference>
<dbReference type="InterPro" id="IPR027463">
    <property type="entry name" value="AcrB_DN_DC_subdom"/>
</dbReference>
<feature type="transmembrane region" description="Helical" evidence="1">
    <location>
        <begin position="963"/>
        <end position="982"/>
    </location>
</feature>
<evidence type="ECO:0000259" key="2">
    <source>
        <dbReference type="PROSITE" id="PS50156"/>
    </source>
</evidence>
<dbReference type="Gene3D" id="1.20.1640.10">
    <property type="entry name" value="Multidrug efflux transporter AcrB transmembrane domain"/>
    <property type="match status" value="2"/>
</dbReference>
<dbReference type="InterPro" id="IPR000731">
    <property type="entry name" value="SSD"/>
</dbReference>
<dbReference type="SUPFAM" id="SSF82714">
    <property type="entry name" value="Multidrug efflux transporter AcrB TolC docking domain, DN and DC subdomains"/>
    <property type="match status" value="2"/>
</dbReference>